<evidence type="ECO:0000256" key="1">
    <source>
        <dbReference type="SAM" id="Phobius"/>
    </source>
</evidence>
<accession>A0A9C7Q453</accession>
<gene>
    <name evidence="3" type="ORF">GpartN1_g6807.t1</name>
</gene>
<dbReference type="EMBL" id="BQMJ01000063">
    <property type="protein sequence ID" value="GJQ15016.1"/>
    <property type="molecule type" value="Genomic_DNA"/>
</dbReference>
<dbReference type="Pfam" id="PF16242">
    <property type="entry name" value="Pyrid_ox_like"/>
    <property type="match status" value="1"/>
</dbReference>
<dbReference type="OrthoDB" id="10309867at2759"/>
<feature type="domain" description="General stress protein FMN-binding split barrel" evidence="2">
    <location>
        <begin position="114"/>
        <end position="224"/>
    </location>
</feature>
<keyword evidence="4" id="KW-1185">Reference proteome</keyword>
<dbReference type="PANTHER" id="PTHR34818">
    <property type="entry name" value="PROTEIN BLI-3"/>
    <property type="match status" value="1"/>
</dbReference>
<protein>
    <recommendedName>
        <fullName evidence="2">General stress protein FMN-binding split barrel domain-containing protein</fullName>
    </recommendedName>
</protein>
<dbReference type="InterPro" id="IPR012349">
    <property type="entry name" value="Split_barrel_FMN-bd"/>
</dbReference>
<reference evidence="3" key="2">
    <citation type="submission" date="2022-01" db="EMBL/GenBank/DDBJ databases">
        <authorList>
            <person name="Hirooka S."/>
            <person name="Miyagishima S.Y."/>
        </authorList>
    </citation>
    <scope>NUCLEOTIDE SEQUENCE</scope>
    <source>
        <strain evidence="3">NBRC 102759</strain>
    </source>
</reference>
<dbReference type="InterPro" id="IPR038725">
    <property type="entry name" value="YdaG_split_barrel_FMN-bd"/>
</dbReference>
<feature type="transmembrane region" description="Helical" evidence="1">
    <location>
        <begin position="58"/>
        <end position="79"/>
    </location>
</feature>
<name>A0A9C7Q453_9RHOD</name>
<comment type="caution">
    <text evidence="3">The sequence shown here is derived from an EMBL/GenBank/DDBJ whole genome shotgun (WGS) entry which is preliminary data.</text>
</comment>
<evidence type="ECO:0000313" key="3">
    <source>
        <dbReference type="EMBL" id="GJQ15016.1"/>
    </source>
</evidence>
<dbReference type="PANTHER" id="PTHR34818:SF1">
    <property type="entry name" value="PROTEIN BLI-3"/>
    <property type="match status" value="1"/>
</dbReference>
<organism evidence="3 4">
    <name type="scientific">Galdieria partita</name>
    <dbReference type="NCBI Taxonomy" id="83374"/>
    <lineage>
        <taxon>Eukaryota</taxon>
        <taxon>Rhodophyta</taxon>
        <taxon>Bangiophyceae</taxon>
        <taxon>Galdieriales</taxon>
        <taxon>Galdieriaceae</taxon>
        <taxon>Galdieria</taxon>
    </lineage>
</organism>
<dbReference type="AlphaFoldDB" id="A0A9C7Q453"/>
<sequence>MQRMLTSRWLFSLCRSVKSTGVVPSIGGNRTRQILPHRKHFTTNTVKEEDSWKQNLKYYMIGGTFLIVVLPGCCLYLGYLLSQRSFKVSVDPWKYKTEASWYLAVAHYIVVETGPCFLMTQGEGQVVNARIVDPLEPERGLEQVYFASNPNTRKILEIEQNPRVSLAFYLPGQISYVVLQGFARIIKDPFIKKRFWKPAWKFFYPQGPEGDDCVIVQVLVDHIELISHEHGISPSWKAAILKRDIKQRTTWNLVQK</sequence>
<reference evidence="3" key="1">
    <citation type="journal article" date="2022" name="Proc. Natl. Acad. Sci. U.S.A.">
        <title>Life cycle and functional genomics of the unicellular red alga Galdieria for elucidating algal and plant evolution and industrial use.</title>
        <authorList>
            <person name="Hirooka S."/>
            <person name="Itabashi T."/>
            <person name="Ichinose T.M."/>
            <person name="Onuma R."/>
            <person name="Fujiwara T."/>
            <person name="Yamashita S."/>
            <person name="Jong L.W."/>
            <person name="Tomita R."/>
            <person name="Iwane A.H."/>
            <person name="Miyagishima S.Y."/>
        </authorList>
    </citation>
    <scope>NUCLEOTIDE SEQUENCE</scope>
    <source>
        <strain evidence="3">NBRC 102759</strain>
    </source>
</reference>
<dbReference type="SUPFAM" id="SSF50475">
    <property type="entry name" value="FMN-binding split barrel"/>
    <property type="match status" value="1"/>
</dbReference>
<dbReference type="InterPro" id="IPR052917">
    <property type="entry name" value="Stress-Dev_Protein"/>
</dbReference>
<dbReference type="Gene3D" id="2.30.110.10">
    <property type="entry name" value="Electron Transport, Fmn-binding Protein, Chain A"/>
    <property type="match status" value="1"/>
</dbReference>
<proteinExistence type="predicted"/>
<keyword evidence="1" id="KW-0472">Membrane</keyword>
<keyword evidence="1" id="KW-1133">Transmembrane helix</keyword>
<evidence type="ECO:0000259" key="2">
    <source>
        <dbReference type="Pfam" id="PF16242"/>
    </source>
</evidence>
<keyword evidence="1" id="KW-0812">Transmembrane</keyword>
<evidence type="ECO:0000313" key="4">
    <source>
        <dbReference type="Proteomes" id="UP001061958"/>
    </source>
</evidence>
<dbReference type="Proteomes" id="UP001061958">
    <property type="component" value="Unassembled WGS sequence"/>
</dbReference>